<dbReference type="Pfam" id="PF13814">
    <property type="entry name" value="Replic_Relax"/>
    <property type="match status" value="1"/>
</dbReference>
<reference evidence="1 2" key="1">
    <citation type="submission" date="2016-08" db="EMBL/GenBank/DDBJ databases">
        <authorList>
            <person name="Loux V."/>
            <person name="Rue O."/>
        </authorList>
    </citation>
    <scope>NUCLEOTIDE SEQUENCE [LARGE SCALE GENOMIC DNA]</scope>
    <source>
        <strain evidence="1 2">AFSSA_08CEB44bac</strain>
    </source>
</reference>
<dbReference type="GeneID" id="33897828"/>
<comment type="caution">
    <text evidence="1">The sequence shown here is derived from an EMBL/GenBank/DDBJ whole genome shotgun (WGS) entry which is preliminary data.</text>
</comment>
<name>A0AAX2CJ59_9BACI</name>
<dbReference type="InterPro" id="IPR025855">
    <property type="entry name" value="Replic_Relax"/>
</dbReference>
<protein>
    <recommendedName>
        <fullName evidence="3">Replication-relaxation</fullName>
    </recommendedName>
</protein>
<sequence length="206" mass="24606">MHIQTHIKINRQMAILATIRKLQFATRRHLMCVHDMGGIRNANRIMADMKQYVSKTMYGKEYVYYLNKEGHAMFGDDGKVVSRGKLAHALLRNEAWLCLFCPDDWQVETEIRYRKNGEKKKIIPDVKFRDEESILHAVEIDRTQKMVVNDRKLKCYEEFTKIYKQKYKGKVPVIHFFTITKYREQKLEKLAAKYDVFVKVYVIEEF</sequence>
<dbReference type="EMBL" id="FMIK01000038">
    <property type="protein sequence ID" value="SCL97800.1"/>
    <property type="molecule type" value="Genomic_DNA"/>
</dbReference>
<dbReference type="Proteomes" id="UP000242164">
    <property type="component" value="Unassembled WGS sequence"/>
</dbReference>
<proteinExistence type="predicted"/>
<evidence type="ECO:0000313" key="1">
    <source>
        <dbReference type="EMBL" id="SCL97800.1"/>
    </source>
</evidence>
<accession>A0AAX2CJ59</accession>
<gene>
    <name evidence="1" type="ORF">BCB44BAC_02913</name>
</gene>
<organism evidence="1 2">
    <name type="scientific">Bacillus cytotoxicus</name>
    <dbReference type="NCBI Taxonomy" id="580165"/>
    <lineage>
        <taxon>Bacteria</taxon>
        <taxon>Bacillati</taxon>
        <taxon>Bacillota</taxon>
        <taxon>Bacilli</taxon>
        <taxon>Bacillales</taxon>
        <taxon>Bacillaceae</taxon>
        <taxon>Bacillus</taxon>
        <taxon>Bacillus cereus group</taxon>
    </lineage>
</organism>
<dbReference type="RefSeq" id="WP_041809924.1">
    <property type="nucleotide sequence ID" value="NZ_CP024096.1"/>
</dbReference>
<evidence type="ECO:0000313" key="2">
    <source>
        <dbReference type="Proteomes" id="UP000242164"/>
    </source>
</evidence>
<dbReference type="AlphaFoldDB" id="A0AAX2CJ59"/>
<evidence type="ECO:0008006" key="3">
    <source>
        <dbReference type="Google" id="ProtNLM"/>
    </source>
</evidence>